<sequence length="558" mass="63909">MENFYPLFDETIAAAHTPGFHKQARMTAIESYPIFDAPEEQQLNDITKLAALICDTPAALINLLDDTGQWLKPKYGLRIPQTEKSISFCQYTIEQRSSYEVKDTWLDDKFAHHSAIRFYCGVPLLAPEGYPIGCLCVIDFKPKELTIQQKLALETLGKNATTFFELQRQKKRLEEEKKHALNSEKKYRDLVENNQGFICTHDLQGRILSVNPAVCKLLKYSDEELVGKNVRDLLAPKAVGCYDEYINKVSQVEASSGIMHLLGKDGEEYFWEYRTFRFEEEGCEPYIIGSAMDITERHQAKQFLLKAKQELENRVKERTAQLEQSNRNLLEINQELDTFIYRASHDLRGPLASFLGLCDIALMEFTDDKVRTYFQMISAKAAQANRVLTNLMEVSNIKSNYPEKTSINLNTLLKETASELDFLQETDKAVDIRLECEQDIHVYADHFSLKIICKHILENALQYKKNNISNPYINIWFAESQQKDLVIVFEDNGVGIPEQLQEKVFDMFCRGDERSKGSGLGLYLVKKAIDKIGGTVRLYSALGEGTRLEVVLPNQQKL</sequence>
<reference evidence="17" key="1">
    <citation type="submission" date="2023-07" db="EMBL/GenBank/DDBJ databases">
        <title>The genome sequence of Rhodocytophaga aerolata KACC 12507.</title>
        <authorList>
            <person name="Zhang X."/>
        </authorList>
    </citation>
    <scope>NUCLEOTIDE SEQUENCE</scope>
    <source>
        <strain evidence="17">KACC 12507</strain>
    </source>
</reference>
<dbReference type="PANTHER" id="PTHR42878">
    <property type="entry name" value="TWO-COMPONENT HISTIDINE KINASE"/>
    <property type="match status" value="1"/>
</dbReference>
<dbReference type="CDD" id="cd00075">
    <property type="entry name" value="HATPase"/>
    <property type="match status" value="1"/>
</dbReference>
<evidence type="ECO:0000256" key="9">
    <source>
        <dbReference type="ARBA" id="ARBA00022840"/>
    </source>
</evidence>
<dbReference type="InterPro" id="IPR013656">
    <property type="entry name" value="PAS_4"/>
</dbReference>
<evidence type="ECO:0000256" key="5">
    <source>
        <dbReference type="ARBA" id="ARBA00022679"/>
    </source>
</evidence>
<dbReference type="InterPro" id="IPR029016">
    <property type="entry name" value="GAF-like_dom_sf"/>
</dbReference>
<dbReference type="RefSeq" id="WP_302036194.1">
    <property type="nucleotide sequence ID" value="NZ_JAUKPO010000001.1"/>
</dbReference>
<keyword evidence="4" id="KW-0597">Phosphoprotein</keyword>
<keyword evidence="13" id="KW-0175">Coiled coil</keyword>
<keyword evidence="18" id="KW-1185">Reference proteome</keyword>
<dbReference type="InterPro" id="IPR005467">
    <property type="entry name" value="His_kinase_dom"/>
</dbReference>
<dbReference type="InterPro" id="IPR003594">
    <property type="entry name" value="HATPase_dom"/>
</dbReference>
<dbReference type="EC" id="2.7.13.3" evidence="3"/>
<dbReference type="Gene3D" id="3.30.450.20">
    <property type="entry name" value="PAS domain"/>
    <property type="match status" value="1"/>
</dbReference>
<organism evidence="17 18">
    <name type="scientific">Rhodocytophaga aerolata</name>
    <dbReference type="NCBI Taxonomy" id="455078"/>
    <lineage>
        <taxon>Bacteria</taxon>
        <taxon>Pseudomonadati</taxon>
        <taxon>Bacteroidota</taxon>
        <taxon>Cytophagia</taxon>
        <taxon>Cytophagales</taxon>
        <taxon>Rhodocytophagaceae</taxon>
        <taxon>Rhodocytophaga</taxon>
    </lineage>
</organism>
<dbReference type="SMART" id="SM00388">
    <property type="entry name" value="HisKA"/>
    <property type="match status" value="1"/>
</dbReference>
<proteinExistence type="predicted"/>
<evidence type="ECO:0000256" key="7">
    <source>
        <dbReference type="ARBA" id="ARBA00022741"/>
    </source>
</evidence>
<evidence type="ECO:0000256" key="1">
    <source>
        <dbReference type="ARBA" id="ARBA00000085"/>
    </source>
</evidence>
<keyword evidence="11" id="KW-0902">Two-component regulatory system</keyword>
<dbReference type="InterPro" id="IPR000700">
    <property type="entry name" value="PAS-assoc_C"/>
</dbReference>
<evidence type="ECO:0000256" key="11">
    <source>
        <dbReference type="ARBA" id="ARBA00023012"/>
    </source>
</evidence>
<evidence type="ECO:0000313" key="18">
    <source>
        <dbReference type="Proteomes" id="UP001168528"/>
    </source>
</evidence>
<feature type="coiled-coil region" evidence="13">
    <location>
        <begin position="301"/>
        <end position="335"/>
    </location>
</feature>
<dbReference type="InterPro" id="IPR050351">
    <property type="entry name" value="BphY/WalK/GraS-like"/>
</dbReference>
<evidence type="ECO:0000256" key="2">
    <source>
        <dbReference type="ARBA" id="ARBA00004141"/>
    </source>
</evidence>
<dbReference type="InterPro" id="IPR003661">
    <property type="entry name" value="HisK_dim/P_dom"/>
</dbReference>
<dbReference type="PANTHER" id="PTHR42878:SF7">
    <property type="entry name" value="SENSOR HISTIDINE KINASE GLRK"/>
    <property type="match status" value="1"/>
</dbReference>
<dbReference type="CDD" id="cd00082">
    <property type="entry name" value="HisKA"/>
    <property type="match status" value="1"/>
</dbReference>
<dbReference type="PROSITE" id="PS50113">
    <property type="entry name" value="PAC"/>
    <property type="match status" value="1"/>
</dbReference>
<protein>
    <recommendedName>
        <fullName evidence="3">histidine kinase</fullName>
        <ecNumber evidence="3">2.7.13.3</ecNumber>
    </recommendedName>
</protein>
<dbReference type="SUPFAM" id="SSF55785">
    <property type="entry name" value="PYP-like sensor domain (PAS domain)"/>
    <property type="match status" value="1"/>
</dbReference>
<dbReference type="SUPFAM" id="SSF55874">
    <property type="entry name" value="ATPase domain of HSP90 chaperone/DNA topoisomerase II/histidine kinase"/>
    <property type="match status" value="1"/>
</dbReference>
<gene>
    <name evidence="17" type="ORF">Q0590_04040</name>
</gene>
<keyword evidence="5" id="KW-0808">Transferase</keyword>
<dbReference type="Proteomes" id="UP001168528">
    <property type="component" value="Unassembled WGS sequence"/>
</dbReference>
<evidence type="ECO:0000256" key="10">
    <source>
        <dbReference type="ARBA" id="ARBA00022989"/>
    </source>
</evidence>
<dbReference type="PROSITE" id="PS50109">
    <property type="entry name" value="HIS_KIN"/>
    <property type="match status" value="1"/>
</dbReference>
<dbReference type="NCBIfam" id="TIGR00229">
    <property type="entry name" value="sensory_box"/>
    <property type="match status" value="1"/>
</dbReference>
<dbReference type="Gene3D" id="1.10.287.130">
    <property type="match status" value="1"/>
</dbReference>
<keyword evidence="8" id="KW-0418">Kinase</keyword>
<keyword evidence="9" id="KW-0067">ATP-binding</keyword>
<dbReference type="SMART" id="SM00091">
    <property type="entry name" value="PAS"/>
    <property type="match status" value="1"/>
</dbReference>
<feature type="domain" description="PAS" evidence="15">
    <location>
        <begin position="183"/>
        <end position="253"/>
    </location>
</feature>
<evidence type="ECO:0000256" key="4">
    <source>
        <dbReference type="ARBA" id="ARBA00022553"/>
    </source>
</evidence>
<dbReference type="CDD" id="cd00130">
    <property type="entry name" value="PAS"/>
    <property type="match status" value="1"/>
</dbReference>
<dbReference type="InterPro" id="IPR035965">
    <property type="entry name" value="PAS-like_dom_sf"/>
</dbReference>
<dbReference type="InterPro" id="IPR004358">
    <property type="entry name" value="Sig_transdc_His_kin-like_C"/>
</dbReference>
<keyword evidence="7" id="KW-0547">Nucleotide-binding</keyword>
<accession>A0ABT8R433</accession>
<evidence type="ECO:0000256" key="6">
    <source>
        <dbReference type="ARBA" id="ARBA00022692"/>
    </source>
</evidence>
<evidence type="ECO:0000259" key="15">
    <source>
        <dbReference type="PROSITE" id="PS50112"/>
    </source>
</evidence>
<evidence type="ECO:0000256" key="8">
    <source>
        <dbReference type="ARBA" id="ARBA00022777"/>
    </source>
</evidence>
<dbReference type="InterPro" id="IPR000014">
    <property type="entry name" value="PAS"/>
</dbReference>
<feature type="coiled-coil region" evidence="13">
    <location>
        <begin position="163"/>
        <end position="193"/>
    </location>
</feature>
<keyword evidence="10" id="KW-1133">Transmembrane helix</keyword>
<dbReference type="SMART" id="SM00387">
    <property type="entry name" value="HATPase_c"/>
    <property type="match status" value="1"/>
</dbReference>
<dbReference type="SUPFAM" id="SSF55781">
    <property type="entry name" value="GAF domain-like"/>
    <property type="match status" value="1"/>
</dbReference>
<dbReference type="Pfam" id="PF08448">
    <property type="entry name" value="PAS_4"/>
    <property type="match status" value="1"/>
</dbReference>
<feature type="domain" description="Histidine kinase" evidence="14">
    <location>
        <begin position="342"/>
        <end position="556"/>
    </location>
</feature>
<dbReference type="InterPro" id="IPR036097">
    <property type="entry name" value="HisK_dim/P_sf"/>
</dbReference>
<dbReference type="Pfam" id="PF02518">
    <property type="entry name" value="HATPase_c"/>
    <property type="match status" value="1"/>
</dbReference>
<name>A0ABT8R433_9BACT</name>
<comment type="caution">
    <text evidence="17">The sequence shown here is derived from an EMBL/GenBank/DDBJ whole genome shotgun (WGS) entry which is preliminary data.</text>
</comment>
<evidence type="ECO:0000256" key="12">
    <source>
        <dbReference type="ARBA" id="ARBA00023136"/>
    </source>
</evidence>
<dbReference type="Pfam" id="PF00512">
    <property type="entry name" value="HisKA"/>
    <property type="match status" value="1"/>
</dbReference>
<dbReference type="InterPro" id="IPR036890">
    <property type="entry name" value="HATPase_C_sf"/>
</dbReference>
<evidence type="ECO:0000256" key="13">
    <source>
        <dbReference type="SAM" id="Coils"/>
    </source>
</evidence>
<dbReference type="Gene3D" id="3.30.565.10">
    <property type="entry name" value="Histidine kinase-like ATPase, C-terminal domain"/>
    <property type="match status" value="1"/>
</dbReference>
<evidence type="ECO:0000256" key="3">
    <source>
        <dbReference type="ARBA" id="ARBA00012438"/>
    </source>
</evidence>
<feature type="domain" description="PAC" evidence="16">
    <location>
        <begin position="255"/>
        <end position="306"/>
    </location>
</feature>
<comment type="catalytic activity">
    <reaction evidence="1">
        <text>ATP + protein L-histidine = ADP + protein N-phospho-L-histidine.</text>
        <dbReference type="EC" id="2.7.13.3"/>
    </reaction>
</comment>
<keyword evidence="6" id="KW-0812">Transmembrane</keyword>
<dbReference type="PRINTS" id="PR00344">
    <property type="entry name" value="BCTRLSENSOR"/>
</dbReference>
<evidence type="ECO:0000313" key="17">
    <source>
        <dbReference type="EMBL" id="MDO1445405.1"/>
    </source>
</evidence>
<dbReference type="Gene3D" id="3.30.450.40">
    <property type="match status" value="1"/>
</dbReference>
<dbReference type="PROSITE" id="PS50112">
    <property type="entry name" value="PAS"/>
    <property type="match status" value="1"/>
</dbReference>
<evidence type="ECO:0000259" key="16">
    <source>
        <dbReference type="PROSITE" id="PS50113"/>
    </source>
</evidence>
<comment type="subcellular location">
    <subcellularLocation>
        <location evidence="2">Membrane</location>
        <topology evidence="2">Multi-pass membrane protein</topology>
    </subcellularLocation>
</comment>
<dbReference type="EMBL" id="JAUKPO010000001">
    <property type="protein sequence ID" value="MDO1445405.1"/>
    <property type="molecule type" value="Genomic_DNA"/>
</dbReference>
<evidence type="ECO:0000259" key="14">
    <source>
        <dbReference type="PROSITE" id="PS50109"/>
    </source>
</evidence>
<dbReference type="SUPFAM" id="SSF47384">
    <property type="entry name" value="Homodimeric domain of signal transducing histidine kinase"/>
    <property type="match status" value="1"/>
</dbReference>
<keyword evidence="12" id="KW-0472">Membrane</keyword>